<name>A0A545T1P1_9GAMM</name>
<feature type="transmembrane region" description="Helical" evidence="1">
    <location>
        <begin position="394"/>
        <end position="417"/>
    </location>
</feature>
<feature type="transmembrane region" description="Helical" evidence="1">
    <location>
        <begin position="965"/>
        <end position="987"/>
    </location>
</feature>
<dbReference type="PANTHER" id="PTHR32063:SF18">
    <property type="entry name" value="CATION EFFLUX SYSTEM PROTEIN"/>
    <property type="match status" value="1"/>
</dbReference>
<dbReference type="AlphaFoldDB" id="A0A545T1P1"/>
<feature type="transmembrane region" description="Helical" evidence="1">
    <location>
        <begin position="470"/>
        <end position="497"/>
    </location>
</feature>
<feature type="transmembrane region" description="Helical" evidence="1">
    <location>
        <begin position="890"/>
        <end position="910"/>
    </location>
</feature>
<feature type="transmembrane region" description="Helical" evidence="1">
    <location>
        <begin position="342"/>
        <end position="359"/>
    </location>
</feature>
<dbReference type="PRINTS" id="PR00702">
    <property type="entry name" value="ACRIFLAVINRP"/>
</dbReference>
<dbReference type="Pfam" id="PF00873">
    <property type="entry name" value="ACR_tran"/>
    <property type="match status" value="1"/>
</dbReference>
<dbReference type="Gene3D" id="3.30.70.1440">
    <property type="entry name" value="Multidrug efflux transporter AcrB pore domain"/>
    <property type="match status" value="1"/>
</dbReference>
<proteinExistence type="predicted"/>
<gene>
    <name evidence="2" type="ORF">FLL45_22490</name>
</gene>
<dbReference type="SUPFAM" id="SSF82866">
    <property type="entry name" value="Multidrug efflux transporter AcrB transmembrane domain"/>
    <property type="match status" value="2"/>
</dbReference>
<feature type="transmembrane region" description="Helical" evidence="1">
    <location>
        <begin position="438"/>
        <end position="458"/>
    </location>
</feature>
<comment type="caution">
    <text evidence="2">The sequence shown here is derived from an EMBL/GenBank/DDBJ whole genome shotgun (WGS) entry which is preliminary data.</text>
</comment>
<dbReference type="RefSeq" id="WP_142944316.1">
    <property type="nucleotide sequence ID" value="NZ_VIKR01000007.1"/>
</dbReference>
<feature type="transmembrane region" description="Helical" evidence="1">
    <location>
        <begin position="916"/>
        <end position="940"/>
    </location>
</feature>
<dbReference type="GO" id="GO:0042910">
    <property type="term" value="F:xenobiotic transmembrane transporter activity"/>
    <property type="evidence" value="ECO:0007669"/>
    <property type="project" value="TreeGrafter"/>
</dbReference>
<evidence type="ECO:0000313" key="2">
    <source>
        <dbReference type="EMBL" id="TQV71099.1"/>
    </source>
</evidence>
<keyword evidence="1" id="KW-0472">Membrane</keyword>
<dbReference type="Gene3D" id="3.30.2090.10">
    <property type="entry name" value="Multidrug efflux transporter AcrB TolC docking domain, DN and DC subdomains"/>
    <property type="match status" value="2"/>
</dbReference>
<feature type="transmembrane region" description="Helical" evidence="1">
    <location>
        <begin position="528"/>
        <end position="551"/>
    </location>
</feature>
<dbReference type="EMBL" id="VIKR01000007">
    <property type="protein sequence ID" value="TQV71099.1"/>
    <property type="molecule type" value="Genomic_DNA"/>
</dbReference>
<dbReference type="Gene3D" id="3.30.70.1320">
    <property type="entry name" value="Multidrug efflux transporter AcrB pore domain like"/>
    <property type="match status" value="1"/>
</dbReference>
<dbReference type="Proteomes" id="UP000317839">
    <property type="component" value="Unassembled WGS sequence"/>
</dbReference>
<evidence type="ECO:0000256" key="1">
    <source>
        <dbReference type="SAM" id="Phobius"/>
    </source>
</evidence>
<feature type="transmembrane region" description="Helical" evidence="1">
    <location>
        <begin position="366"/>
        <end position="388"/>
    </location>
</feature>
<evidence type="ECO:0000313" key="3">
    <source>
        <dbReference type="Proteomes" id="UP000317839"/>
    </source>
</evidence>
<feature type="transmembrane region" description="Helical" evidence="1">
    <location>
        <begin position="864"/>
        <end position="883"/>
    </location>
</feature>
<sequence>MKNAASLKTLLYREPRLFALLVGTIMVLGLSSYLTIGKQEDPTITNLFATVITPYPGADPQRVEALVSKKLEDELKTIPEIKEVKSNSRTGISIVNVELSQFINDQEIEQAWAEIRDAIEDARTGMPAGVGPTEFDNDRTGAFTSISLIKPAEGNVIGPAILGRYAKQLQDQLRLVSGTKDVELFGEPEEVVYVKLDPVKLNAIQLTAPEVARIIQQADVKNSAGKADTAQSSLVIEIDGEAKSLSRLKSIPIKTFNQQQLLLGDIAEFEKTVANPENSIGLSHGEQVVLIAARMKPDLRVDHWTQRINRKIDEFKSQLPVDIEHQLVFSQQSYTSQRLTEVFINMLIGVSLVVAVLLISMGWRAALVVAIVLPLTSLLSLSVLQFMGIPIHQMSVTGLIVALGLLVDAAIVMTDDIGKRIARGEAKLSAISGAIDRLKIPLLASTATTALAFIPMVLLPGPAGDFVGSIAISVVIMLVSSFVLALTVTPSLAGWLLHQASNPLVSMPGLAEKFKRSLSWSMQYPKSAVAVALILPVLGFLLFPTLTAQFFPGVDRDQFYIQVDMGKGVSIQQTKTAVTEISDILDQQEGVKDHQWVIGQNAPAFYYNMIRNRDSDPGFAEGLITTRSPETTENLIPILQRQLDQAIPQAQILVRGLVQGPPVNAPVEIKIVGPNLQQLSMLGDEVRERMSRIDDITHTRHSLNAGAPKFVFKLDEAKVQRAGYQLTEIADLMNASLTGIRSGSILEQTEELPIIVRLTDDLRTEMDWFRHLTLPVRSAEQGERLVPLSALGEAVLQPSENAIVRENGERINTVQGYIQRGLLPQEVLKQLQQVMADDPVNLPPGYRFVVGGDADARNETVNNLMASMGLIITLTIATIVLTFRSYRLSIITFVVCILSAGLSMLSLAVMNYPFGIQALIGVIGSIGVSINAAIIILTALQADEGAMAGDRNAIQRVVFQSSRHIISTTTTTFGGFLPLILAGGGFWPPFAMAIAGGVLLSTVVSFYFTPTMFTLWYAGKRHLSTFAVQSEASLETAK</sequence>
<protein>
    <submittedName>
        <fullName evidence="2">Efflux RND transporter permease subunit</fullName>
    </submittedName>
</protein>
<dbReference type="PANTHER" id="PTHR32063">
    <property type="match status" value="1"/>
</dbReference>
<dbReference type="SUPFAM" id="SSF82714">
    <property type="entry name" value="Multidrug efflux transporter AcrB TolC docking domain, DN and DC subdomains"/>
    <property type="match status" value="2"/>
</dbReference>
<dbReference type="SUPFAM" id="SSF82693">
    <property type="entry name" value="Multidrug efflux transporter AcrB pore domain, PN1, PN2, PC1 and PC2 subdomains"/>
    <property type="match status" value="2"/>
</dbReference>
<dbReference type="OrthoDB" id="9757940at2"/>
<accession>A0A545T1P1</accession>
<dbReference type="Gene3D" id="1.20.1640.10">
    <property type="entry name" value="Multidrug efflux transporter AcrB transmembrane domain"/>
    <property type="match status" value="2"/>
</dbReference>
<dbReference type="GO" id="GO:0005886">
    <property type="term" value="C:plasma membrane"/>
    <property type="evidence" value="ECO:0007669"/>
    <property type="project" value="TreeGrafter"/>
</dbReference>
<organism evidence="2 3">
    <name type="scientific">Aliikangiella marina</name>
    <dbReference type="NCBI Taxonomy" id="1712262"/>
    <lineage>
        <taxon>Bacteria</taxon>
        <taxon>Pseudomonadati</taxon>
        <taxon>Pseudomonadota</taxon>
        <taxon>Gammaproteobacteria</taxon>
        <taxon>Oceanospirillales</taxon>
        <taxon>Pleioneaceae</taxon>
        <taxon>Aliikangiella</taxon>
    </lineage>
</organism>
<feature type="transmembrane region" description="Helical" evidence="1">
    <location>
        <begin position="17"/>
        <end position="36"/>
    </location>
</feature>
<dbReference type="Gene3D" id="3.30.70.1430">
    <property type="entry name" value="Multidrug efflux transporter AcrB pore domain"/>
    <property type="match status" value="2"/>
</dbReference>
<keyword evidence="1" id="KW-1133">Transmembrane helix</keyword>
<keyword evidence="1" id="KW-0812">Transmembrane</keyword>
<feature type="transmembrane region" description="Helical" evidence="1">
    <location>
        <begin position="993"/>
        <end position="1018"/>
    </location>
</feature>
<keyword evidence="3" id="KW-1185">Reference proteome</keyword>
<dbReference type="InterPro" id="IPR027463">
    <property type="entry name" value="AcrB_DN_DC_subdom"/>
</dbReference>
<dbReference type="InterPro" id="IPR001036">
    <property type="entry name" value="Acrflvin-R"/>
</dbReference>
<reference evidence="2 3" key="1">
    <citation type="submission" date="2019-06" db="EMBL/GenBank/DDBJ databases">
        <title>Draft genome of Aliikangiella marina GYP-15.</title>
        <authorList>
            <person name="Wang G."/>
        </authorList>
    </citation>
    <scope>NUCLEOTIDE SEQUENCE [LARGE SCALE GENOMIC DNA]</scope>
    <source>
        <strain evidence="2 3">GYP-15</strain>
    </source>
</reference>